<evidence type="ECO:0000256" key="1">
    <source>
        <dbReference type="SAM" id="MobiDB-lite"/>
    </source>
</evidence>
<name>A0A0F9G8U9_9ZZZZ</name>
<proteinExistence type="predicted"/>
<gene>
    <name evidence="2" type="ORF">LCGC14_2149890</name>
</gene>
<organism evidence="2">
    <name type="scientific">marine sediment metagenome</name>
    <dbReference type="NCBI Taxonomy" id="412755"/>
    <lineage>
        <taxon>unclassified sequences</taxon>
        <taxon>metagenomes</taxon>
        <taxon>ecological metagenomes</taxon>
    </lineage>
</organism>
<evidence type="ECO:0000313" key="2">
    <source>
        <dbReference type="EMBL" id="KKL65945.1"/>
    </source>
</evidence>
<accession>A0A0F9G8U9</accession>
<protein>
    <submittedName>
        <fullName evidence="2">Uncharacterized protein</fullName>
    </submittedName>
</protein>
<feature type="non-terminal residue" evidence="2">
    <location>
        <position position="47"/>
    </location>
</feature>
<reference evidence="2" key="1">
    <citation type="journal article" date="2015" name="Nature">
        <title>Complex archaea that bridge the gap between prokaryotes and eukaryotes.</title>
        <authorList>
            <person name="Spang A."/>
            <person name="Saw J.H."/>
            <person name="Jorgensen S.L."/>
            <person name="Zaremba-Niedzwiedzka K."/>
            <person name="Martijn J."/>
            <person name="Lind A.E."/>
            <person name="van Eijk R."/>
            <person name="Schleper C."/>
            <person name="Guy L."/>
            <person name="Ettema T.J."/>
        </authorList>
    </citation>
    <scope>NUCLEOTIDE SEQUENCE</scope>
</reference>
<comment type="caution">
    <text evidence="2">The sequence shown here is derived from an EMBL/GenBank/DDBJ whole genome shotgun (WGS) entry which is preliminary data.</text>
</comment>
<dbReference type="AlphaFoldDB" id="A0A0F9G8U9"/>
<sequence>MRIADLSVMTVEAQVSEADKRMDHRPRRACRPAATEGIHSPGADEWR</sequence>
<feature type="region of interest" description="Disordered" evidence="1">
    <location>
        <begin position="17"/>
        <end position="47"/>
    </location>
</feature>
<dbReference type="EMBL" id="LAZR01027367">
    <property type="protein sequence ID" value="KKL65945.1"/>
    <property type="molecule type" value="Genomic_DNA"/>
</dbReference>